<keyword evidence="1" id="KW-1133">Transmembrane helix</keyword>
<sequence length="88" mass="9971">KRILLERIKPLWSHMSFNSKLTARNLFRYKVRLCMTVIGVAGCTALIVAAFGLLNSFEPMTHDQFETIYKYDAIVVPKDSGSADNLSF</sequence>
<protein>
    <submittedName>
        <fullName evidence="2">ABC transporter, permease protein</fullName>
    </submittedName>
</protein>
<dbReference type="EMBL" id="AJWY01010564">
    <property type="protein sequence ID" value="EKC55192.1"/>
    <property type="molecule type" value="Genomic_DNA"/>
</dbReference>
<feature type="transmembrane region" description="Helical" evidence="1">
    <location>
        <begin position="33"/>
        <end position="54"/>
    </location>
</feature>
<feature type="non-terminal residue" evidence="2">
    <location>
        <position position="1"/>
    </location>
</feature>
<dbReference type="AlphaFoldDB" id="K1S3H9"/>
<keyword evidence="1" id="KW-0812">Transmembrane</keyword>
<evidence type="ECO:0000313" key="2">
    <source>
        <dbReference type="EMBL" id="EKC55192.1"/>
    </source>
</evidence>
<organism evidence="2">
    <name type="scientific">human gut metagenome</name>
    <dbReference type="NCBI Taxonomy" id="408170"/>
    <lineage>
        <taxon>unclassified sequences</taxon>
        <taxon>metagenomes</taxon>
        <taxon>organismal metagenomes</taxon>
    </lineage>
</organism>
<evidence type="ECO:0000256" key="1">
    <source>
        <dbReference type="SAM" id="Phobius"/>
    </source>
</evidence>
<comment type="caution">
    <text evidence="2">The sequence shown here is derived from an EMBL/GenBank/DDBJ whole genome shotgun (WGS) entry which is preliminary data.</text>
</comment>
<proteinExistence type="predicted"/>
<gene>
    <name evidence="2" type="ORF">LEA_15480</name>
</gene>
<keyword evidence="1" id="KW-0472">Membrane</keyword>
<name>K1S3H9_9ZZZZ</name>
<accession>K1S3H9</accession>
<reference evidence="2" key="1">
    <citation type="journal article" date="2013" name="Environ. Microbiol.">
        <title>Microbiota from the distal guts of lean and obese adolescents exhibit partial functional redundancy besides clear differences in community structure.</title>
        <authorList>
            <person name="Ferrer M."/>
            <person name="Ruiz A."/>
            <person name="Lanza F."/>
            <person name="Haange S.B."/>
            <person name="Oberbach A."/>
            <person name="Till H."/>
            <person name="Bargiela R."/>
            <person name="Campoy C."/>
            <person name="Segura M.T."/>
            <person name="Richter M."/>
            <person name="von Bergen M."/>
            <person name="Seifert J."/>
            <person name="Suarez A."/>
        </authorList>
    </citation>
    <scope>NUCLEOTIDE SEQUENCE</scope>
</reference>